<protein>
    <submittedName>
        <fullName evidence="1">Uncharacterized protein</fullName>
    </submittedName>
</protein>
<sequence length="175" mass="19983">MGEKELIISTPTPTRYIEGEEEALETSFQSLKVTGTTHTKPGNLSPSRVEIMAARDDNAILEYEDPNQTNKPVEDGNEEVEALPEMERCIEQERPKFQPLTEDLEGINLGDETERKEVWVGKQMPPDLRIGLIKHLREYTNVFAWSCRDMSGLDHKTVKHKLPLLLDSVLVRQQL</sequence>
<organism evidence="1 2">
    <name type="scientific">Mucuna pruriens</name>
    <name type="common">Velvet bean</name>
    <name type="synonym">Dolichos pruriens</name>
    <dbReference type="NCBI Taxonomy" id="157652"/>
    <lineage>
        <taxon>Eukaryota</taxon>
        <taxon>Viridiplantae</taxon>
        <taxon>Streptophyta</taxon>
        <taxon>Embryophyta</taxon>
        <taxon>Tracheophyta</taxon>
        <taxon>Spermatophyta</taxon>
        <taxon>Magnoliopsida</taxon>
        <taxon>eudicotyledons</taxon>
        <taxon>Gunneridae</taxon>
        <taxon>Pentapetalae</taxon>
        <taxon>rosids</taxon>
        <taxon>fabids</taxon>
        <taxon>Fabales</taxon>
        <taxon>Fabaceae</taxon>
        <taxon>Papilionoideae</taxon>
        <taxon>50 kb inversion clade</taxon>
        <taxon>NPAAA clade</taxon>
        <taxon>indigoferoid/millettioid clade</taxon>
        <taxon>Phaseoleae</taxon>
        <taxon>Mucuna</taxon>
    </lineage>
</organism>
<gene>
    <name evidence="1" type="ORF">CR513_30664</name>
</gene>
<keyword evidence="2" id="KW-1185">Reference proteome</keyword>
<proteinExistence type="predicted"/>
<evidence type="ECO:0000313" key="1">
    <source>
        <dbReference type="EMBL" id="RDX87804.1"/>
    </source>
</evidence>
<dbReference type="AlphaFoldDB" id="A0A371GB63"/>
<feature type="non-terminal residue" evidence="1">
    <location>
        <position position="1"/>
    </location>
</feature>
<evidence type="ECO:0000313" key="2">
    <source>
        <dbReference type="Proteomes" id="UP000257109"/>
    </source>
</evidence>
<name>A0A371GB63_MUCPR</name>
<accession>A0A371GB63</accession>
<comment type="caution">
    <text evidence="1">The sequence shown here is derived from an EMBL/GenBank/DDBJ whole genome shotgun (WGS) entry which is preliminary data.</text>
</comment>
<dbReference type="OrthoDB" id="4735278at2759"/>
<reference evidence="1" key="1">
    <citation type="submission" date="2018-05" db="EMBL/GenBank/DDBJ databases">
        <title>Draft genome of Mucuna pruriens seed.</title>
        <authorList>
            <person name="Nnadi N.E."/>
            <person name="Vos R."/>
            <person name="Hasami M.H."/>
            <person name="Devisetty U.K."/>
            <person name="Aguiy J.C."/>
        </authorList>
    </citation>
    <scope>NUCLEOTIDE SEQUENCE [LARGE SCALE GENOMIC DNA]</scope>
    <source>
        <strain evidence="1">JCA_2017</strain>
    </source>
</reference>
<dbReference type="Proteomes" id="UP000257109">
    <property type="component" value="Unassembled WGS sequence"/>
</dbReference>
<dbReference type="EMBL" id="QJKJ01006122">
    <property type="protein sequence ID" value="RDX87804.1"/>
    <property type="molecule type" value="Genomic_DNA"/>
</dbReference>